<comment type="caution">
    <text evidence="1">The sequence shown here is derived from an EMBL/GenBank/DDBJ whole genome shotgun (WGS) entry which is preliminary data.</text>
</comment>
<name>A0A4R1QEX0_9BACL</name>
<dbReference type="InterPro" id="IPR000801">
    <property type="entry name" value="Esterase-like"/>
</dbReference>
<dbReference type="AlphaFoldDB" id="A0A4R1QEX0"/>
<evidence type="ECO:0000313" key="2">
    <source>
        <dbReference type="Proteomes" id="UP000295658"/>
    </source>
</evidence>
<gene>
    <name evidence="1" type="ORF">EDD69_10412</name>
</gene>
<keyword evidence="2" id="KW-1185">Reference proteome</keyword>
<dbReference type="Pfam" id="PF00756">
    <property type="entry name" value="Esterase"/>
    <property type="match status" value="1"/>
</dbReference>
<dbReference type="PANTHER" id="PTHR48098:SF3">
    <property type="entry name" value="IRON(III) ENTEROBACTIN ESTERASE"/>
    <property type="match status" value="1"/>
</dbReference>
<accession>A0A4R1QEX0</accession>
<dbReference type="EMBL" id="SLUL01000004">
    <property type="protein sequence ID" value="TCL50963.1"/>
    <property type="molecule type" value="Genomic_DNA"/>
</dbReference>
<dbReference type="SUPFAM" id="SSF53474">
    <property type="entry name" value="alpha/beta-Hydrolases"/>
    <property type="match status" value="1"/>
</dbReference>
<reference evidence="1 2" key="1">
    <citation type="submission" date="2019-03" db="EMBL/GenBank/DDBJ databases">
        <title>Genomic Encyclopedia of Type Strains, Phase IV (KMG-IV): sequencing the most valuable type-strain genomes for metagenomic binning, comparative biology and taxonomic classification.</title>
        <authorList>
            <person name="Goeker M."/>
        </authorList>
    </citation>
    <scope>NUCLEOTIDE SEQUENCE [LARGE SCALE GENOMIC DNA]</scope>
    <source>
        <strain evidence="1 2">DSM 24979</strain>
    </source>
</reference>
<dbReference type="Proteomes" id="UP000295658">
    <property type="component" value="Unassembled WGS sequence"/>
</dbReference>
<organism evidence="1 2">
    <name type="scientific">Thermolongibacillus altinsuensis</name>
    <dbReference type="NCBI Taxonomy" id="575256"/>
    <lineage>
        <taxon>Bacteria</taxon>
        <taxon>Bacillati</taxon>
        <taxon>Bacillota</taxon>
        <taxon>Bacilli</taxon>
        <taxon>Bacillales</taxon>
        <taxon>Anoxybacillaceae</taxon>
        <taxon>Thermolongibacillus</taxon>
    </lineage>
</organism>
<sequence length="236" mass="27300">MMRELKIKSVELNEEVSLPIHCPEPFTPLHKYVLLIAQDGQDYFMFGKIARVVDRLLAEKRIARTIVVGIPYKDVRDRYSKYHPDGEKHRAYLRFLANELVPFLDQQFPTYQVGAGRILIGDSLAATASLLAALTYPHTFGKVIMQSPYVNDTVLEKVKTFCSPHLLELYHSIGSEETAVKTTDGAIRNFIEPNRQLHQWFVEHQFSCEYREFQGDHSWTYWQIDLPIALEKIIST</sequence>
<proteinExistence type="predicted"/>
<dbReference type="InterPro" id="IPR029058">
    <property type="entry name" value="AB_hydrolase_fold"/>
</dbReference>
<dbReference type="PANTHER" id="PTHR48098">
    <property type="entry name" value="ENTEROCHELIN ESTERASE-RELATED"/>
    <property type="match status" value="1"/>
</dbReference>
<protein>
    <submittedName>
        <fullName evidence="1">Enterochelin esterase-like enzyme</fullName>
    </submittedName>
</protein>
<dbReference type="Gene3D" id="3.40.50.1820">
    <property type="entry name" value="alpha/beta hydrolase"/>
    <property type="match status" value="1"/>
</dbReference>
<dbReference type="InterPro" id="IPR050583">
    <property type="entry name" value="Mycobacterial_A85_antigen"/>
</dbReference>
<evidence type="ECO:0000313" key="1">
    <source>
        <dbReference type="EMBL" id="TCL50963.1"/>
    </source>
</evidence>